<dbReference type="SUPFAM" id="SSF57701">
    <property type="entry name" value="Zn2/Cys6 DNA-binding domain"/>
    <property type="match status" value="1"/>
</dbReference>
<dbReference type="InterPro" id="IPR021858">
    <property type="entry name" value="Fun_TF"/>
</dbReference>
<dbReference type="InterPro" id="IPR036864">
    <property type="entry name" value="Zn2-C6_fun-type_DNA-bd_sf"/>
</dbReference>
<dbReference type="Pfam" id="PF11951">
    <property type="entry name" value="Fungal_trans_2"/>
    <property type="match status" value="1"/>
</dbReference>
<dbReference type="PANTHER" id="PTHR38111:SF2">
    <property type="entry name" value="FINGER DOMAIN PROTEIN, PUTATIVE (AFU_ORTHOLOGUE AFUA_1G01560)-RELATED"/>
    <property type="match status" value="1"/>
</dbReference>
<dbReference type="Pfam" id="PF00172">
    <property type="entry name" value="Zn_clus"/>
    <property type="match status" value="1"/>
</dbReference>
<dbReference type="Proteomes" id="UP000240883">
    <property type="component" value="Unassembled WGS sequence"/>
</dbReference>
<dbReference type="Gene3D" id="4.10.240.10">
    <property type="entry name" value="Zn(2)-C6 fungal-type DNA-binding domain"/>
    <property type="match status" value="1"/>
</dbReference>
<dbReference type="PANTHER" id="PTHR38111">
    <property type="entry name" value="ZN(2)-C6 FUNGAL-TYPE DOMAIN-CONTAINING PROTEIN-RELATED"/>
    <property type="match status" value="1"/>
</dbReference>
<dbReference type="InterPro" id="IPR001138">
    <property type="entry name" value="Zn2Cys6_DnaBD"/>
</dbReference>
<dbReference type="GO" id="GO:0008270">
    <property type="term" value="F:zinc ion binding"/>
    <property type="evidence" value="ECO:0007669"/>
    <property type="project" value="InterPro"/>
</dbReference>
<dbReference type="CDD" id="cd00067">
    <property type="entry name" value="GAL4"/>
    <property type="match status" value="1"/>
</dbReference>
<dbReference type="GO" id="GO:0000981">
    <property type="term" value="F:DNA-binding transcription factor activity, RNA polymerase II-specific"/>
    <property type="evidence" value="ECO:0007669"/>
    <property type="project" value="InterPro"/>
</dbReference>
<sequence length="487" mass="53713">MRPRRSKGCVTCRRRKVKCDESKPLCTRCQKAGIECDGYITNTNHNRIVIYRPAAGDQERDTKVQIPEPIGLSGFKENIWLSYTATTLLYTTGPLSKSANSFIFALGTLSPTSVAYSAACCFSAQYFAQTHHLAPAPSSPSSSTTTATQYYCRALSALNTALNDPSQWSDPYNVIATFLLGLYELVSDAQGLGWIQHAGGVGKLIEMRGPEAHSAEPALTYLMLSRLPIILTALAEGRRTFLEGADWRSASFRFAVSPAENPWAHLQEEVVDVLAQVPGFLEELGRIGQLERVDGEKEKGIERLRGRLVEAMRWLFGIRFKAEIVLRDIAYEVPLSMNPGEEKEKLFDTMIFYRDIVSARTPMFYDMVLLVLLSLAAAANLSGAAARALSTLPCPQPSHSDQSSVLLLPSSSITMDDVACEIARSVDYHLQPHLMSAGAFSLIVPLRIMTETMPEGKWKSFGEASLKRIAATHSLRFCAKMANIDEE</sequence>
<dbReference type="STRING" id="1448308.A0A2T2NY77"/>
<name>A0A2T2NY77_CORCC</name>
<protein>
    <recommendedName>
        <fullName evidence="2">Zn(2)-C6 fungal-type domain-containing protein</fullName>
    </recommendedName>
</protein>
<dbReference type="PROSITE" id="PS00463">
    <property type="entry name" value="ZN2_CY6_FUNGAL_1"/>
    <property type="match status" value="1"/>
</dbReference>
<organism evidence="3 4">
    <name type="scientific">Corynespora cassiicola Philippines</name>
    <dbReference type="NCBI Taxonomy" id="1448308"/>
    <lineage>
        <taxon>Eukaryota</taxon>
        <taxon>Fungi</taxon>
        <taxon>Dikarya</taxon>
        <taxon>Ascomycota</taxon>
        <taxon>Pezizomycotina</taxon>
        <taxon>Dothideomycetes</taxon>
        <taxon>Pleosporomycetidae</taxon>
        <taxon>Pleosporales</taxon>
        <taxon>Corynesporascaceae</taxon>
        <taxon>Corynespora</taxon>
    </lineage>
</organism>
<keyword evidence="4" id="KW-1185">Reference proteome</keyword>
<dbReference type="AlphaFoldDB" id="A0A2T2NY77"/>
<proteinExistence type="predicted"/>
<reference evidence="3 4" key="1">
    <citation type="journal article" date="2018" name="Front. Microbiol.">
        <title>Genome-Wide Analysis of Corynespora cassiicola Leaf Fall Disease Putative Effectors.</title>
        <authorList>
            <person name="Lopez D."/>
            <person name="Ribeiro S."/>
            <person name="Label P."/>
            <person name="Fumanal B."/>
            <person name="Venisse J.S."/>
            <person name="Kohler A."/>
            <person name="de Oliveira R.R."/>
            <person name="Labutti K."/>
            <person name="Lipzen A."/>
            <person name="Lail K."/>
            <person name="Bauer D."/>
            <person name="Ohm R.A."/>
            <person name="Barry K.W."/>
            <person name="Spatafora J."/>
            <person name="Grigoriev I.V."/>
            <person name="Martin F.M."/>
            <person name="Pujade-Renaud V."/>
        </authorList>
    </citation>
    <scope>NUCLEOTIDE SEQUENCE [LARGE SCALE GENOMIC DNA]</scope>
    <source>
        <strain evidence="3 4">Philippines</strain>
    </source>
</reference>
<feature type="domain" description="Zn(2)-C6 fungal-type" evidence="2">
    <location>
        <begin position="8"/>
        <end position="36"/>
    </location>
</feature>
<accession>A0A2T2NY77</accession>
<keyword evidence="1" id="KW-0539">Nucleus</keyword>
<dbReference type="InterPro" id="IPR053178">
    <property type="entry name" value="Osmoadaptation_assoc"/>
</dbReference>
<evidence type="ECO:0000259" key="2">
    <source>
        <dbReference type="PROSITE" id="PS50048"/>
    </source>
</evidence>
<gene>
    <name evidence="3" type="ORF">BS50DRAFT_310277</name>
</gene>
<evidence type="ECO:0000313" key="4">
    <source>
        <dbReference type="Proteomes" id="UP000240883"/>
    </source>
</evidence>
<dbReference type="OrthoDB" id="4314040at2759"/>
<dbReference type="EMBL" id="KZ678132">
    <property type="protein sequence ID" value="PSN70319.1"/>
    <property type="molecule type" value="Genomic_DNA"/>
</dbReference>
<dbReference type="SMART" id="SM00066">
    <property type="entry name" value="GAL4"/>
    <property type="match status" value="1"/>
</dbReference>
<dbReference type="PROSITE" id="PS50048">
    <property type="entry name" value="ZN2_CY6_FUNGAL_2"/>
    <property type="match status" value="1"/>
</dbReference>
<evidence type="ECO:0000256" key="1">
    <source>
        <dbReference type="ARBA" id="ARBA00023242"/>
    </source>
</evidence>
<evidence type="ECO:0000313" key="3">
    <source>
        <dbReference type="EMBL" id="PSN70319.1"/>
    </source>
</evidence>